<keyword evidence="3" id="KW-1185">Reference proteome</keyword>
<dbReference type="Pfam" id="PF10972">
    <property type="entry name" value="CsiV"/>
    <property type="match status" value="1"/>
</dbReference>
<reference evidence="3" key="1">
    <citation type="journal article" date="2019" name="Int. J. Syst. Evol. Microbiol.">
        <title>The Global Catalogue of Microorganisms (GCM) 10K type strain sequencing project: providing services to taxonomists for standard genome sequencing and annotation.</title>
        <authorList>
            <consortium name="The Broad Institute Genomics Platform"/>
            <consortium name="The Broad Institute Genome Sequencing Center for Infectious Disease"/>
            <person name="Wu L."/>
            <person name="Ma J."/>
        </authorList>
    </citation>
    <scope>NUCLEOTIDE SEQUENCE [LARGE SCALE GENOMIC DNA]</scope>
    <source>
        <strain evidence="3">CGMCC 1.12482</strain>
    </source>
</reference>
<name>A0ABQ1PUG7_9GAMM</name>
<protein>
    <recommendedName>
        <fullName evidence="4">Peptidoglycan-binding protein, CsiV</fullName>
    </recommendedName>
</protein>
<dbReference type="RefSeq" id="WP_150276759.1">
    <property type="nucleotide sequence ID" value="NZ_BMFF01000004.1"/>
</dbReference>
<feature type="chain" id="PRO_5045944030" description="Peptidoglycan-binding protein, CsiV" evidence="1">
    <location>
        <begin position="26"/>
        <end position="192"/>
    </location>
</feature>
<dbReference type="InterPro" id="IPR021241">
    <property type="entry name" value="CsiV"/>
</dbReference>
<dbReference type="EMBL" id="BMFF01000004">
    <property type="protein sequence ID" value="GGD04296.1"/>
    <property type="molecule type" value="Genomic_DNA"/>
</dbReference>
<evidence type="ECO:0000313" key="3">
    <source>
        <dbReference type="Proteomes" id="UP000638188"/>
    </source>
</evidence>
<accession>A0ABQ1PUG7</accession>
<keyword evidence="1" id="KW-0732">Signal</keyword>
<evidence type="ECO:0008006" key="4">
    <source>
        <dbReference type="Google" id="ProtNLM"/>
    </source>
</evidence>
<comment type="caution">
    <text evidence="2">The sequence shown here is derived from an EMBL/GenBank/DDBJ whole genome shotgun (WGS) entry which is preliminary data.</text>
</comment>
<sequence>MNSVIRTLQLPALVAISVLASTVQAQDAGTYQVEAIVFAQPSAPISGNRAPDYNWANDAVMLEDTARSDVRKLDVTQLRMDREADKLAANGYRILMHQAWIQPADSNLKVAIHQGETLGEHYPVEAVLGLERAEESMALEVKAWRHTGTRSQDGQADSIVSEKLHQSRRLRLNEVHYLDHQSMGMLVRVNSR</sequence>
<evidence type="ECO:0000313" key="2">
    <source>
        <dbReference type="EMBL" id="GGD04296.1"/>
    </source>
</evidence>
<organism evidence="2 3">
    <name type="scientific">Halopseudomonas salina</name>
    <dbReference type="NCBI Taxonomy" id="1323744"/>
    <lineage>
        <taxon>Bacteria</taxon>
        <taxon>Pseudomonadati</taxon>
        <taxon>Pseudomonadota</taxon>
        <taxon>Gammaproteobacteria</taxon>
        <taxon>Pseudomonadales</taxon>
        <taxon>Pseudomonadaceae</taxon>
        <taxon>Halopseudomonas</taxon>
    </lineage>
</organism>
<proteinExistence type="predicted"/>
<dbReference type="Proteomes" id="UP000638188">
    <property type="component" value="Unassembled WGS sequence"/>
</dbReference>
<evidence type="ECO:0000256" key="1">
    <source>
        <dbReference type="SAM" id="SignalP"/>
    </source>
</evidence>
<gene>
    <name evidence="2" type="ORF">GCM10007418_24210</name>
</gene>
<feature type="signal peptide" evidence="1">
    <location>
        <begin position="1"/>
        <end position="25"/>
    </location>
</feature>